<keyword evidence="5" id="KW-0175">Coiled coil</keyword>
<dbReference type="Pfam" id="PF03366">
    <property type="entry name" value="YEATS"/>
    <property type="match status" value="1"/>
</dbReference>
<feature type="compositionally biased region" description="Low complexity" evidence="6">
    <location>
        <begin position="73"/>
        <end position="84"/>
    </location>
</feature>
<name>A0A8X6LBX0_TRICU</name>
<feature type="domain" description="YEATS" evidence="7">
    <location>
        <begin position="244"/>
        <end position="389"/>
    </location>
</feature>
<accession>A0A8X6LBX0</accession>
<proteinExistence type="predicted"/>
<feature type="compositionally biased region" description="Low complexity" evidence="6">
    <location>
        <begin position="27"/>
        <end position="39"/>
    </location>
</feature>
<dbReference type="InterPro" id="IPR038704">
    <property type="entry name" value="YEAST_sf"/>
</dbReference>
<dbReference type="Proteomes" id="UP000887116">
    <property type="component" value="Unassembled WGS sequence"/>
</dbReference>
<dbReference type="AlphaFoldDB" id="A0A8X6LBX0"/>
<evidence type="ECO:0000256" key="2">
    <source>
        <dbReference type="ARBA" id="ARBA00023163"/>
    </source>
</evidence>
<dbReference type="EMBL" id="BMAO01025257">
    <property type="protein sequence ID" value="GFR01419.1"/>
    <property type="molecule type" value="Genomic_DNA"/>
</dbReference>
<feature type="region of interest" description="Disordered" evidence="6">
    <location>
        <begin position="202"/>
        <end position="222"/>
    </location>
</feature>
<keyword evidence="2" id="KW-0804">Transcription</keyword>
<evidence type="ECO:0000313" key="9">
    <source>
        <dbReference type="Proteomes" id="UP000887116"/>
    </source>
</evidence>
<feature type="coiled-coil region" evidence="5">
    <location>
        <begin position="411"/>
        <end position="445"/>
    </location>
</feature>
<gene>
    <name evidence="8" type="primary">YEATS4</name>
    <name evidence="8" type="ORF">TNCT_86341</name>
</gene>
<dbReference type="Gene3D" id="2.60.40.1970">
    <property type="entry name" value="YEATS domain"/>
    <property type="match status" value="1"/>
</dbReference>
<comment type="subcellular location">
    <subcellularLocation>
        <location evidence="4">Nucleus</location>
    </subcellularLocation>
</comment>
<evidence type="ECO:0000256" key="1">
    <source>
        <dbReference type="ARBA" id="ARBA00023015"/>
    </source>
</evidence>
<keyword evidence="9" id="KW-1185">Reference proteome</keyword>
<evidence type="ECO:0000256" key="3">
    <source>
        <dbReference type="ARBA" id="ARBA00023242"/>
    </source>
</evidence>
<dbReference type="GO" id="GO:0006355">
    <property type="term" value="P:regulation of DNA-templated transcription"/>
    <property type="evidence" value="ECO:0007669"/>
    <property type="project" value="InterPro"/>
</dbReference>
<dbReference type="GO" id="GO:0005634">
    <property type="term" value="C:nucleus"/>
    <property type="evidence" value="ECO:0007669"/>
    <property type="project" value="UniProtKB-SubCell"/>
</dbReference>
<dbReference type="PROSITE" id="PS51037">
    <property type="entry name" value="YEATS"/>
    <property type="match status" value="1"/>
</dbReference>
<evidence type="ECO:0000256" key="6">
    <source>
        <dbReference type="SAM" id="MobiDB-lite"/>
    </source>
</evidence>
<dbReference type="CDD" id="cd16909">
    <property type="entry name" value="YEATS_GAS41_like"/>
    <property type="match status" value="1"/>
</dbReference>
<keyword evidence="1" id="KW-0805">Transcription regulation</keyword>
<dbReference type="PANTHER" id="PTHR47573:SF1">
    <property type="entry name" value="PROTEIN AF-9 HOMOLOG"/>
    <property type="match status" value="1"/>
</dbReference>
<keyword evidence="3 4" id="KW-0539">Nucleus</keyword>
<organism evidence="8 9">
    <name type="scientific">Trichonephila clavata</name>
    <name type="common">Joro spider</name>
    <name type="synonym">Nephila clavata</name>
    <dbReference type="NCBI Taxonomy" id="2740835"/>
    <lineage>
        <taxon>Eukaryota</taxon>
        <taxon>Metazoa</taxon>
        <taxon>Ecdysozoa</taxon>
        <taxon>Arthropoda</taxon>
        <taxon>Chelicerata</taxon>
        <taxon>Arachnida</taxon>
        <taxon>Araneae</taxon>
        <taxon>Araneomorphae</taxon>
        <taxon>Entelegynae</taxon>
        <taxon>Araneoidea</taxon>
        <taxon>Nephilidae</taxon>
        <taxon>Trichonephila</taxon>
    </lineage>
</organism>
<dbReference type="InterPro" id="IPR055129">
    <property type="entry name" value="YEATS_dom"/>
</dbReference>
<feature type="region of interest" description="Disordered" evidence="6">
    <location>
        <begin position="1"/>
        <end position="153"/>
    </location>
</feature>
<comment type="caution">
    <text evidence="8">The sequence shown here is derived from an EMBL/GenBank/DDBJ whole genome shotgun (WGS) entry which is preliminary data.</text>
</comment>
<dbReference type="OrthoDB" id="16041at2759"/>
<evidence type="ECO:0000256" key="4">
    <source>
        <dbReference type="PROSITE-ProRule" id="PRU00376"/>
    </source>
</evidence>
<evidence type="ECO:0000259" key="7">
    <source>
        <dbReference type="PROSITE" id="PS51037"/>
    </source>
</evidence>
<dbReference type="PANTHER" id="PTHR47573">
    <property type="entry name" value="PROTEIN AF-9 HOMOLOG"/>
    <property type="match status" value="1"/>
</dbReference>
<evidence type="ECO:0000256" key="5">
    <source>
        <dbReference type="SAM" id="Coils"/>
    </source>
</evidence>
<evidence type="ECO:0000313" key="8">
    <source>
        <dbReference type="EMBL" id="GFR01419.1"/>
    </source>
</evidence>
<protein>
    <submittedName>
        <fullName evidence="8">YEATS domain-containing protein 4</fullName>
    </submittedName>
</protein>
<dbReference type="InterPro" id="IPR005033">
    <property type="entry name" value="YEATS"/>
</dbReference>
<reference evidence="8" key="1">
    <citation type="submission" date="2020-07" db="EMBL/GenBank/DDBJ databases">
        <title>Multicomponent nature underlies the extraordinary mechanical properties of spider dragline silk.</title>
        <authorList>
            <person name="Kono N."/>
            <person name="Nakamura H."/>
            <person name="Mori M."/>
            <person name="Yoshida Y."/>
            <person name="Ohtoshi R."/>
            <person name="Malay A.D."/>
            <person name="Moran D.A.P."/>
            <person name="Tomita M."/>
            <person name="Numata K."/>
            <person name="Arakawa K."/>
        </authorList>
    </citation>
    <scope>NUCLEOTIDE SEQUENCE</scope>
</reference>
<sequence length="448" mass="46792">MDSKHAASHSANQRSPLAKASGGINKGSGATSKSTATSSRGIGASSKVGEMPNKGAGSPSKGTPISGKGTLVSGKGTSISGKGTPLSGKGTPMSGKGTPMSGKGTPMSGKGTPVHNKGASLPGKESPVFGKGAPVPGKGSPILGRGAGTTSKATGAMAKSTGAVAKPTGAVTKSTGAVTKSTGAVTKSTGAVSKSTGAISKATGSMSKATGSMSKATGSMSKTTGGMNKAAGAMSKVSPSDGGRLKGVQIVKPIIYGNVAWYLGSKRDNDGHTHQWKVYLKAYNNEDLSVYIKRVHFKLHESYEEPNRICYSPPYGVTETGWGEFEIAMKIFFQDSNERPVVIYHFLKLFDREKDGNVRVMSAPVHSEFYDEMIFTDPTAKMYRLLTHPRVNPHGSPSHRINYENKKVTDLQKIIDAKDKVRQEIAELKDRLATAKDSIQLLKSQGII</sequence>